<dbReference type="EMBL" id="JAVDQD010000003">
    <property type="protein sequence ID" value="MDR6239976.1"/>
    <property type="molecule type" value="Genomic_DNA"/>
</dbReference>
<organism evidence="2 3">
    <name type="scientific">Aureibacter tunicatorum</name>
    <dbReference type="NCBI Taxonomy" id="866807"/>
    <lineage>
        <taxon>Bacteria</taxon>
        <taxon>Pseudomonadati</taxon>
        <taxon>Bacteroidota</taxon>
        <taxon>Cytophagia</taxon>
        <taxon>Cytophagales</taxon>
        <taxon>Persicobacteraceae</taxon>
        <taxon>Aureibacter</taxon>
    </lineage>
</organism>
<evidence type="ECO:0000256" key="1">
    <source>
        <dbReference type="SAM" id="Coils"/>
    </source>
</evidence>
<proteinExistence type="predicted"/>
<dbReference type="AlphaFoldDB" id="A0AAE3XLA2"/>
<protein>
    <submittedName>
        <fullName evidence="2">Septal ring factor EnvC (AmiA/AmiB activator)</fullName>
    </submittedName>
</protein>
<accession>A0AAE3XLA2</accession>
<dbReference type="RefSeq" id="WP_309939790.1">
    <property type="nucleotide sequence ID" value="NZ_AP025305.1"/>
</dbReference>
<keyword evidence="1" id="KW-0175">Coiled coil</keyword>
<evidence type="ECO:0000313" key="3">
    <source>
        <dbReference type="Proteomes" id="UP001185092"/>
    </source>
</evidence>
<feature type="coiled-coil region" evidence="1">
    <location>
        <begin position="74"/>
        <end position="131"/>
    </location>
</feature>
<gene>
    <name evidence="2" type="ORF">HNQ88_003024</name>
</gene>
<dbReference type="Proteomes" id="UP001185092">
    <property type="component" value="Unassembled WGS sequence"/>
</dbReference>
<keyword evidence="3" id="KW-1185">Reference proteome</keyword>
<comment type="caution">
    <text evidence="2">The sequence shown here is derived from an EMBL/GenBank/DDBJ whole genome shotgun (WGS) entry which is preliminary data.</text>
</comment>
<evidence type="ECO:0000313" key="2">
    <source>
        <dbReference type="EMBL" id="MDR6239976.1"/>
    </source>
</evidence>
<sequence length="230" mass="25647">MKKICEHCEDEFEASRRDAKYCSTTCKNAAHRLAKTQAKAQPVEPVEAPQIHAIPQAPQPIQTSHAHSWEKYEIDKLTIALNKETSKREKLEDEHKELKTKYDDLKIELKTKDKEHALKELQKDIENQNSLAGIINTVGSNEGIMTTLLGALTNNIGGNSATNQLAGVPQQNQAADQYSQAFLGWFAPLDNGTKQIVWGLIETLSSLPNMAEVITQIDQNIKSQLDNETT</sequence>
<name>A0AAE3XLA2_9BACT</name>
<reference evidence="2" key="1">
    <citation type="submission" date="2023-07" db="EMBL/GenBank/DDBJ databases">
        <title>Genomic Encyclopedia of Type Strains, Phase IV (KMG-IV): sequencing the most valuable type-strain genomes for metagenomic binning, comparative biology and taxonomic classification.</title>
        <authorList>
            <person name="Goeker M."/>
        </authorList>
    </citation>
    <scope>NUCLEOTIDE SEQUENCE</scope>
    <source>
        <strain evidence="2">DSM 26174</strain>
    </source>
</reference>